<dbReference type="STRING" id="363999.A0A439D375"/>
<dbReference type="PANTHER" id="PTHR33112:SF16">
    <property type="entry name" value="HETEROKARYON INCOMPATIBILITY DOMAIN-CONTAINING PROTEIN"/>
    <property type="match status" value="1"/>
</dbReference>
<reference evidence="2 3" key="1">
    <citation type="submission" date="2018-12" db="EMBL/GenBank/DDBJ databases">
        <title>Draft genome sequence of Xylaria grammica IHI A82.</title>
        <authorList>
            <person name="Buettner E."/>
            <person name="Kellner H."/>
        </authorList>
    </citation>
    <scope>NUCLEOTIDE SEQUENCE [LARGE SCALE GENOMIC DNA]</scope>
    <source>
        <strain evidence="2 3">IHI A82</strain>
    </source>
</reference>
<evidence type="ECO:0000259" key="1">
    <source>
        <dbReference type="Pfam" id="PF06985"/>
    </source>
</evidence>
<dbReference type="Proteomes" id="UP000286045">
    <property type="component" value="Unassembled WGS sequence"/>
</dbReference>
<organism evidence="2 3">
    <name type="scientific">Xylaria grammica</name>
    <dbReference type="NCBI Taxonomy" id="363999"/>
    <lineage>
        <taxon>Eukaryota</taxon>
        <taxon>Fungi</taxon>
        <taxon>Dikarya</taxon>
        <taxon>Ascomycota</taxon>
        <taxon>Pezizomycotina</taxon>
        <taxon>Sordariomycetes</taxon>
        <taxon>Xylariomycetidae</taxon>
        <taxon>Xylariales</taxon>
        <taxon>Xylariaceae</taxon>
        <taxon>Xylaria</taxon>
    </lineage>
</organism>
<feature type="domain" description="Heterokaryon incompatibility" evidence="1">
    <location>
        <begin position="6"/>
        <end position="123"/>
    </location>
</feature>
<gene>
    <name evidence="2" type="ORF">EKO27_g6220</name>
</gene>
<evidence type="ECO:0000313" key="3">
    <source>
        <dbReference type="Proteomes" id="UP000286045"/>
    </source>
</evidence>
<keyword evidence="3" id="KW-1185">Reference proteome</keyword>
<proteinExistence type="predicted"/>
<accession>A0A439D375</accession>
<dbReference type="EMBL" id="RYZI01000179">
    <property type="protein sequence ID" value="RWA08890.1"/>
    <property type="molecule type" value="Genomic_DNA"/>
</dbReference>
<dbReference type="Pfam" id="PF06985">
    <property type="entry name" value="HET"/>
    <property type="match status" value="1"/>
</dbReference>
<sequence>MRIDFQSLPKTIQDAVIVTEKLGIQYLWIDAFCIIQDDETDKAREIDCMRYVYENAEITIAASRAARVCEGFLQDLEPYGRESSPFEMRYRDLTGQINPVVIVRKWMDPPLNYLSERAWAFQERSFSHRILDYGSRCVHWHCRTHMDCDRQGGKCDVEQHDGLPWIPSGLRDRGTSTVDGWHRVVHEFSGKLLSNTQDRLPAIAGIAEHFGSPGRLGKYLAGIWQSSFPRGLLWRVSSPTKSSRPGSSTLAPSWSWAYTAETVSYDYHEYSIPLPRAKLIRYSINRQVEGATYGRVVAGDLTLRGFIAQVSWSEKEIHSRDFEFTQESSTIPAKIYLDVITGPGNGTGKICAYLLILLSTEEEWDDGVIAGLVLQKRPDHKYLRIGVFEIRKKWWANHCRGPGSLERSRGEVTIA</sequence>
<protein>
    <recommendedName>
        <fullName evidence="1">Heterokaryon incompatibility domain-containing protein</fullName>
    </recommendedName>
</protein>
<evidence type="ECO:0000313" key="2">
    <source>
        <dbReference type="EMBL" id="RWA08890.1"/>
    </source>
</evidence>
<comment type="caution">
    <text evidence="2">The sequence shown here is derived from an EMBL/GenBank/DDBJ whole genome shotgun (WGS) entry which is preliminary data.</text>
</comment>
<name>A0A439D375_9PEZI</name>
<dbReference type="AlphaFoldDB" id="A0A439D375"/>
<dbReference type="PANTHER" id="PTHR33112">
    <property type="entry name" value="DOMAIN PROTEIN, PUTATIVE-RELATED"/>
    <property type="match status" value="1"/>
</dbReference>
<dbReference type="InterPro" id="IPR010730">
    <property type="entry name" value="HET"/>
</dbReference>